<dbReference type="OrthoDB" id="3200163at2759"/>
<comment type="caution">
    <text evidence="1">The sequence shown here is derived from an EMBL/GenBank/DDBJ whole genome shotgun (WGS) entry which is preliminary data.</text>
</comment>
<dbReference type="RefSeq" id="XP_043170302.1">
    <property type="nucleotide sequence ID" value="XM_043314367.1"/>
</dbReference>
<organism evidence="1 2">
    <name type="scientific">Alternaria atra</name>
    <dbReference type="NCBI Taxonomy" id="119953"/>
    <lineage>
        <taxon>Eukaryota</taxon>
        <taxon>Fungi</taxon>
        <taxon>Dikarya</taxon>
        <taxon>Ascomycota</taxon>
        <taxon>Pezizomycotina</taxon>
        <taxon>Dothideomycetes</taxon>
        <taxon>Pleosporomycetidae</taxon>
        <taxon>Pleosporales</taxon>
        <taxon>Pleosporineae</taxon>
        <taxon>Pleosporaceae</taxon>
        <taxon>Alternaria</taxon>
        <taxon>Alternaria sect. Ulocladioides</taxon>
    </lineage>
</organism>
<evidence type="ECO:0000313" key="2">
    <source>
        <dbReference type="Proteomes" id="UP000676310"/>
    </source>
</evidence>
<protein>
    <submittedName>
        <fullName evidence="1">Uncharacterized protein</fullName>
    </submittedName>
</protein>
<name>A0A8J2I3C9_9PLEO</name>
<dbReference type="Proteomes" id="UP000676310">
    <property type="component" value="Unassembled WGS sequence"/>
</dbReference>
<proteinExistence type="predicted"/>
<keyword evidence="2" id="KW-1185">Reference proteome</keyword>
<dbReference type="AlphaFoldDB" id="A0A8J2I3C9"/>
<accession>A0A8J2I3C9</accession>
<gene>
    <name evidence="1" type="ORF">ALTATR162_LOCUS6745</name>
</gene>
<sequence>MGAWQGPPRNRCMRCFKPRRNNTPTSPFKYCHSCKLAVRWVEPDYLPFEPNDTVIFNQDSYRDYQVADELHRDLATALDLLVAIVEIRSPSDK</sequence>
<dbReference type="GeneID" id="67018668"/>
<reference evidence="1" key="1">
    <citation type="submission" date="2021-05" db="EMBL/GenBank/DDBJ databases">
        <authorList>
            <person name="Stam R."/>
        </authorList>
    </citation>
    <scope>NUCLEOTIDE SEQUENCE</scope>
    <source>
        <strain evidence="1">CS162</strain>
    </source>
</reference>
<dbReference type="EMBL" id="CAJRGZ010000019">
    <property type="protein sequence ID" value="CAG5165085.1"/>
    <property type="molecule type" value="Genomic_DNA"/>
</dbReference>
<evidence type="ECO:0000313" key="1">
    <source>
        <dbReference type="EMBL" id="CAG5165085.1"/>
    </source>
</evidence>